<accession>A0ABV3B4J6</accession>
<keyword evidence="9" id="KW-1185">Reference proteome</keyword>
<dbReference type="Gene3D" id="1.10.8.60">
    <property type="match status" value="1"/>
</dbReference>
<dbReference type="PANTHER" id="PTHR32071">
    <property type="entry name" value="TRANSCRIPTIONAL REGULATORY PROTEIN"/>
    <property type="match status" value="1"/>
</dbReference>
<keyword evidence="4" id="KW-0238">DNA-binding</keyword>
<gene>
    <name evidence="8" type="ORF">ABZ931_25610</name>
</gene>
<dbReference type="PRINTS" id="PR01590">
    <property type="entry name" value="HTHFIS"/>
</dbReference>
<evidence type="ECO:0000256" key="1">
    <source>
        <dbReference type="ARBA" id="ARBA00022741"/>
    </source>
</evidence>
<dbReference type="SUPFAM" id="SSF52540">
    <property type="entry name" value="P-loop containing nucleoside triphosphate hydrolases"/>
    <property type="match status" value="1"/>
</dbReference>
<feature type="compositionally biased region" description="Basic and acidic residues" evidence="6">
    <location>
        <begin position="571"/>
        <end position="584"/>
    </location>
</feature>
<feature type="domain" description="Sigma-54 factor interaction" evidence="7">
    <location>
        <begin position="370"/>
        <end position="566"/>
    </location>
</feature>
<dbReference type="Pfam" id="PF25601">
    <property type="entry name" value="AAA_lid_14"/>
    <property type="match status" value="1"/>
</dbReference>
<dbReference type="InterPro" id="IPR003018">
    <property type="entry name" value="GAF"/>
</dbReference>
<dbReference type="EMBL" id="JBEYXT010000135">
    <property type="protein sequence ID" value="MEU6804356.1"/>
    <property type="molecule type" value="Genomic_DNA"/>
</dbReference>
<dbReference type="InterPro" id="IPR009057">
    <property type="entry name" value="Homeodomain-like_sf"/>
</dbReference>
<sequence>MTTTEQPSVSVRPTLTSLRRARELFLLGRQVPDDVPEEVVAAWKRARFFGVRHDTRDPVPEPAPPPVRPEGSALLTAARPVLERIAPALGAEQAALLLTDERLRVLWATGGGRDDLCRFDLSEQTVGVNSAARALSTRRRAEVHGPEHFLDLWQDVSAVSVPVLAPDTGRALGTVTVASTLCAECGPHPGAALAEAAADAVEAELLARSQGAERVLLDAYLAAVRGAGRHGRDGEAGRERGGHGRPEAGRAVVALDGRSRLVSEAAGRLLSPEGLEALERGALAAVGGAALADVPLPEGARCRATLTPVTHLGSVIGVVAVLEPVGRTAAGVDPCGGAAAIGHSGGGSGGCADVGVAGRSMAGRSVAWRHAVDRATELARSSSEPLLLVGERGTGKASLARELATELAGDMAGDLAGELPGKVGGEPLLTADAAEGEVHAALDAWAGGRAVLVRHAERLTQRDVAALNSLLEAPPVAPLLVTYTPGPPPGPCLQRLLDSLAARSVTLPALRERPEDIKDLLDSLTPRPAPGDPPLTWSLDALRALEQHPWPGNVTELVHLVRALTEQRRATGPVRRAELPDPVREGPAARQLSPMERAERTAILDALHRHGGNKARTAVALGIARATLYRKLRGYRG</sequence>
<dbReference type="InterPro" id="IPR058031">
    <property type="entry name" value="AAA_lid_NorR"/>
</dbReference>
<dbReference type="SUPFAM" id="SSF46689">
    <property type="entry name" value="Homeodomain-like"/>
    <property type="match status" value="1"/>
</dbReference>
<dbReference type="Gene3D" id="1.10.10.60">
    <property type="entry name" value="Homeodomain-like"/>
    <property type="match status" value="1"/>
</dbReference>
<keyword evidence="2" id="KW-0067">ATP-binding</keyword>
<evidence type="ECO:0000256" key="5">
    <source>
        <dbReference type="ARBA" id="ARBA00023163"/>
    </source>
</evidence>
<dbReference type="InterPro" id="IPR002197">
    <property type="entry name" value="HTH_Fis"/>
</dbReference>
<dbReference type="Gene3D" id="3.30.450.40">
    <property type="match status" value="1"/>
</dbReference>
<comment type="caution">
    <text evidence="8">The sequence shown here is derived from an EMBL/GenBank/DDBJ whole genome shotgun (WGS) entry which is preliminary data.</text>
</comment>
<name>A0ABV3B4J6_9ACTN</name>
<dbReference type="InterPro" id="IPR027417">
    <property type="entry name" value="P-loop_NTPase"/>
</dbReference>
<dbReference type="PROSITE" id="PS50045">
    <property type="entry name" value="SIGMA54_INTERACT_4"/>
    <property type="match status" value="1"/>
</dbReference>
<reference evidence="8 9" key="1">
    <citation type="submission" date="2024-06" db="EMBL/GenBank/DDBJ databases">
        <title>The Natural Products Discovery Center: Release of the First 8490 Sequenced Strains for Exploring Actinobacteria Biosynthetic Diversity.</title>
        <authorList>
            <person name="Kalkreuter E."/>
            <person name="Kautsar S.A."/>
            <person name="Yang D."/>
            <person name="Bader C.D."/>
            <person name="Teijaro C.N."/>
            <person name="Fluegel L."/>
            <person name="Davis C.M."/>
            <person name="Simpson J.R."/>
            <person name="Lauterbach L."/>
            <person name="Steele A.D."/>
            <person name="Gui C."/>
            <person name="Meng S."/>
            <person name="Li G."/>
            <person name="Viehrig K."/>
            <person name="Ye F."/>
            <person name="Su P."/>
            <person name="Kiefer A.F."/>
            <person name="Nichols A."/>
            <person name="Cepeda A.J."/>
            <person name="Yan W."/>
            <person name="Fan B."/>
            <person name="Jiang Y."/>
            <person name="Adhikari A."/>
            <person name="Zheng C.-J."/>
            <person name="Schuster L."/>
            <person name="Cowan T.M."/>
            <person name="Smanski M.J."/>
            <person name="Chevrette M.G."/>
            <person name="De Carvalho L.P.S."/>
            <person name="Shen B."/>
        </authorList>
    </citation>
    <scope>NUCLEOTIDE SEQUENCE [LARGE SCALE GENOMIC DNA]</scope>
    <source>
        <strain evidence="8 9">NPDC046851</strain>
    </source>
</reference>
<organism evidence="8 9">
    <name type="scientific">Streptomyces neyagawaensis</name>
    <dbReference type="NCBI Taxonomy" id="42238"/>
    <lineage>
        <taxon>Bacteria</taxon>
        <taxon>Bacillati</taxon>
        <taxon>Actinomycetota</taxon>
        <taxon>Actinomycetes</taxon>
        <taxon>Kitasatosporales</taxon>
        <taxon>Streptomycetaceae</taxon>
        <taxon>Streptomyces</taxon>
    </lineage>
</organism>
<keyword evidence="1" id="KW-0547">Nucleotide-binding</keyword>
<keyword evidence="5" id="KW-0804">Transcription</keyword>
<evidence type="ECO:0000313" key="8">
    <source>
        <dbReference type="EMBL" id="MEU6804356.1"/>
    </source>
</evidence>
<keyword evidence="3" id="KW-0805">Transcription regulation</keyword>
<dbReference type="InterPro" id="IPR029016">
    <property type="entry name" value="GAF-like_dom_sf"/>
</dbReference>
<protein>
    <submittedName>
        <fullName evidence="8">Helix-turn-helix domain-containing protein</fullName>
    </submittedName>
</protein>
<evidence type="ECO:0000259" key="7">
    <source>
        <dbReference type="PROSITE" id="PS50045"/>
    </source>
</evidence>
<evidence type="ECO:0000256" key="2">
    <source>
        <dbReference type="ARBA" id="ARBA00022840"/>
    </source>
</evidence>
<evidence type="ECO:0000256" key="3">
    <source>
        <dbReference type="ARBA" id="ARBA00023015"/>
    </source>
</evidence>
<dbReference type="Gene3D" id="3.40.50.300">
    <property type="entry name" value="P-loop containing nucleotide triphosphate hydrolases"/>
    <property type="match status" value="1"/>
</dbReference>
<dbReference type="Pfam" id="PF02954">
    <property type="entry name" value="HTH_8"/>
    <property type="match status" value="1"/>
</dbReference>
<dbReference type="RefSeq" id="WP_359698320.1">
    <property type="nucleotide sequence ID" value="NZ_JBEYXT010000135.1"/>
</dbReference>
<evidence type="ECO:0000313" key="9">
    <source>
        <dbReference type="Proteomes" id="UP001551189"/>
    </source>
</evidence>
<proteinExistence type="predicted"/>
<dbReference type="Proteomes" id="UP001551189">
    <property type="component" value="Unassembled WGS sequence"/>
</dbReference>
<dbReference type="Pfam" id="PF01590">
    <property type="entry name" value="GAF"/>
    <property type="match status" value="1"/>
</dbReference>
<dbReference type="InterPro" id="IPR002078">
    <property type="entry name" value="Sigma_54_int"/>
</dbReference>
<evidence type="ECO:0000256" key="6">
    <source>
        <dbReference type="SAM" id="MobiDB-lite"/>
    </source>
</evidence>
<evidence type="ECO:0000256" key="4">
    <source>
        <dbReference type="ARBA" id="ARBA00023125"/>
    </source>
</evidence>
<feature type="region of interest" description="Disordered" evidence="6">
    <location>
        <begin position="571"/>
        <end position="594"/>
    </location>
</feature>